<feature type="region of interest" description="Disordered" evidence="1">
    <location>
        <begin position="268"/>
        <end position="298"/>
    </location>
</feature>
<dbReference type="Proteomes" id="UP000294911">
    <property type="component" value="Unassembled WGS sequence"/>
</dbReference>
<dbReference type="EMBL" id="SLXQ01000004">
    <property type="protein sequence ID" value="TCP53588.1"/>
    <property type="molecule type" value="Genomic_DNA"/>
</dbReference>
<keyword evidence="2" id="KW-0371">Homeobox</keyword>
<dbReference type="AlphaFoldDB" id="A0A4R2QX80"/>
<feature type="region of interest" description="Disordered" evidence="1">
    <location>
        <begin position="204"/>
        <end position="237"/>
    </location>
</feature>
<evidence type="ECO:0000313" key="2">
    <source>
        <dbReference type="EMBL" id="TCP53588.1"/>
    </source>
</evidence>
<feature type="compositionally biased region" description="Basic residues" evidence="1">
    <location>
        <begin position="279"/>
        <end position="298"/>
    </location>
</feature>
<accession>A0A4R2QX80</accession>
<evidence type="ECO:0000313" key="3">
    <source>
        <dbReference type="Proteomes" id="UP000294911"/>
    </source>
</evidence>
<dbReference type="SUPFAM" id="SSF46689">
    <property type="entry name" value="Homeodomain-like"/>
    <property type="match status" value="1"/>
</dbReference>
<keyword evidence="3" id="KW-1185">Reference proteome</keyword>
<comment type="caution">
    <text evidence="2">The sequence shown here is derived from an EMBL/GenBank/DDBJ whole genome shotgun (WGS) entry which is preliminary data.</text>
</comment>
<name>A0A4R2QX80_9PSEU</name>
<evidence type="ECO:0000256" key="1">
    <source>
        <dbReference type="SAM" id="MobiDB-lite"/>
    </source>
</evidence>
<dbReference type="InterPro" id="IPR009057">
    <property type="entry name" value="Homeodomain-like_sf"/>
</dbReference>
<dbReference type="Pfam" id="PF13565">
    <property type="entry name" value="HTH_32"/>
    <property type="match status" value="1"/>
</dbReference>
<organism evidence="2 3">
    <name type="scientific">Tamaricihabitans halophyticus</name>
    <dbReference type="NCBI Taxonomy" id="1262583"/>
    <lineage>
        <taxon>Bacteria</taxon>
        <taxon>Bacillati</taxon>
        <taxon>Actinomycetota</taxon>
        <taxon>Actinomycetes</taxon>
        <taxon>Pseudonocardiales</taxon>
        <taxon>Pseudonocardiaceae</taxon>
        <taxon>Tamaricihabitans</taxon>
    </lineage>
</organism>
<sequence>MARQPEVFVRELLPEEAQRLVNTARKSKNRVRMRRAGIVLASMQGRTVGEIVELFAASEGRVREVIHTFNERGFAALDPKRKGARQAKTDRATRERICRITRCGPRSLGQPFSVWSLPKLRDYLADTGVITELSVETLRKILRAGDVSWQATKTRKPSTDPDFTTKMHRILTLYDHPPGDGRVICVDEFGPLNLQPRPQLVRYRPPGPAASHLQPSRRGAAPVRRAGPGQRTGVLPHPRSQALAGVFGLPAAAAQTIPPRPALRHLRQLRPAQEGRGPRLVRHPRRRTGVHPPRTHPG</sequence>
<keyword evidence="2" id="KW-0238">DNA-binding</keyword>
<proteinExistence type="predicted"/>
<gene>
    <name evidence="2" type="ORF">EV191_104155</name>
</gene>
<feature type="compositionally biased region" description="Low complexity" evidence="1">
    <location>
        <begin position="216"/>
        <end position="231"/>
    </location>
</feature>
<reference evidence="2 3" key="1">
    <citation type="submission" date="2019-03" db="EMBL/GenBank/DDBJ databases">
        <title>Genomic Encyclopedia of Type Strains, Phase IV (KMG-IV): sequencing the most valuable type-strain genomes for metagenomic binning, comparative biology and taxonomic classification.</title>
        <authorList>
            <person name="Goeker M."/>
        </authorList>
    </citation>
    <scope>NUCLEOTIDE SEQUENCE [LARGE SCALE GENOMIC DNA]</scope>
    <source>
        <strain evidence="2 3">DSM 45765</strain>
    </source>
</reference>
<dbReference type="GO" id="GO:0003677">
    <property type="term" value="F:DNA binding"/>
    <property type="evidence" value="ECO:0007669"/>
    <property type="project" value="UniProtKB-KW"/>
</dbReference>
<protein>
    <submittedName>
        <fullName evidence="2">Homeodomain-containing protein</fullName>
    </submittedName>
</protein>